<protein>
    <submittedName>
        <fullName evidence="2">Helix-turn-helix domain-containing protein</fullName>
    </submittedName>
</protein>
<dbReference type="Gene3D" id="1.25.40.10">
    <property type="entry name" value="Tetratricopeptide repeat domain"/>
    <property type="match status" value="1"/>
</dbReference>
<proteinExistence type="predicted"/>
<dbReference type="SUPFAM" id="SSF48452">
    <property type="entry name" value="TPR-like"/>
    <property type="match status" value="1"/>
</dbReference>
<dbReference type="PROSITE" id="PS50943">
    <property type="entry name" value="HTH_CROC1"/>
    <property type="match status" value="1"/>
</dbReference>
<dbReference type="InterPro" id="IPR011990">
    <property type="entry name" value="TPR-like_helical_dom_sf"/>
</dbReference>
<dbReference type="Pfam" id="PF01381">
    <property type="entry name" value="HTH_3"/>
    <property type="match status" value="1"/>
</dbReference>
<evidence type="ECO:0000313" key="3">
    <source>
        <dbReference type="Proteomes" id="UP000464314"/>
    </source>
</evidence>
<dbReference type="InterPro" id="IPR001387">
    <property type="entry name" value="Cro/C1-type_HTH"/>
</dbReference>
<accession>A0A6P1TJC6</accession>
<keyword evidence="3" id="KW-1185">Reference proteome</keyword>
<dbReference type="CDD" id="cd00093">
    <property type="entry name" value="HTH_XRE"/>
    <property type="match status" value="1"/>
</dbReference>
<gene>
    <name evidence="2" type="ORF">Ana3638_06985</name>
</gene>
<organism evidence="2 3">
    <name type="scientific">Anaerocolumna sedimenticola</name>
    <dbReference type="NCBI Taxonomy" id="2696063"/>
    <lineage>
        <taxon>Bacteria</taxon>
        <taxon>Bacillati</taxon>
        <taxon>Bacillota</taxon>
        <taxon>Clostridia</taxon>
        <taxon>Lachnospirales</taxon>
        <taxon>Lachnospiraceae</taxon>
        <taxon>Anaerocolumna</taxon>
    </lineage>
</organism>
<dbReference type="RefSeq" id="WP_161837379.1">
    <property type="nucleotide sequence ID" value="NZ_CP048000.1"/>
</dbReference>
<name>A0A6P1TJC6_9FIRM</name>
<dbReference type="GO" id="GO:0003677">
    <property type="term" value="F:DNA binding"/>
    <property type="evidence" value="ECO:0007669"/>
    <property type="project" value="InterPro"/>
</dbReference>
<feature type="domain" description="HTH cro/C1-type" evidence="1">
    <location>
        <begin position="10"/>
        <end position="63"/>
    </location>
</feature>
<dbReference type="KEGG" id="anr:Ana3638_06985"/>
<dbReference type="Proteomes" id="UP000464314">
    <property type="component" value="Chromosome"/>
</dbReference>
<evidence type="ECO:0000313" key="2">
    <source>
        <dbReference type="EMBL" id="QHQ60543.1"/>
    </source>
</evidence>
<dbReference type="InterPro" id="IPR010982">
    <property type="entry name" value="Lambda_DNA-bd_dom_sf"/>
</dbReference>
<evidence type="ECO:0000259" key="1">
    <source>
        <dbReference type="PROSITE" id="PS50943"/>
    </source>
</evidence>
<sequence>MNYEHFGNLLQELRIKYHMSREKLAQNICTPKQIYRIERGDSEPSIYLLHQLSIKFNLDLNEYYKMHFTSNTIAGLEGIKSINAAIEKEDIQLIKSTIDKYEKLEDFKKGENLQHIYYGKALYSAILDNDYNTSLDYCFKGVRIEYPEFNMDNISKTMYSNIGIAILNCIAQNYFAMEQYNNGMKVLTELLAVLETFVINSPYPMFQTSQFSQKIYQLVLYNMGVHLFEHDEIIKARSYIEKGIVYSLKEYNIRHLPNLLFMKFKILYHEQNYKEAKEYYNHTISLYKITNNKTKLAEIEDTVKTVYPEIFKEQPA</sequence>
<dbReference type="SMART" id="SM00530">
    <property type="entry name" value="HTH_XRE"/>
    <property type="match status" value="1"/>
</dbReference>
<dbReference type="AlphaFoldDB" id="A0A6P1TJC6"/>
<reference evidence="2 3" key="1">
    <citation type="submission" date="2020-01" db="EMBL/GenBank/DDBJ databases">
        <title>Genome analysis of Anaerocolumna sp. CBA3638.</title>
        <authorList>
            <person name="Kim J."/>
            <person name="Roh S.W."/>
        </authorList>
    </citation>
    <scope>NUCLEOTIDE SEQUENCE [LARGE SCALE GENOMIC DNA]</scope>
    <source>
        <strain evidence="2 3">CBA3638</strain>
    </source>
</reference>
<dbReference type="SUPFAM" id="SSF47413">
    <property type="entry name" value="lambda repressor-like DNA-binding domains"/>
    <property type="match status" value="1"/>
</dbReference>
<dbReference type="EMBL" id="CP048000">
    <property type="protein sequence ID" value="QHQ60543.1"/>
    <property type="molecule type" value="Genomic_DNA"/>
</dbReference>